<gene>
    <name evidence="2" type="ORF">BDQ12DRAFT_716368</name>
</gene>
<dbReference type="AlphaFoldDB" id="A0A5C3LII8"/>
<evidence type="ECO:0000313" key="3">
    <source>
        <dbReference type="Proteomes" id="UP000308652"/>
    </source>
</evidence>
<proteinExistence type="predicted"/>
<dbReference type="Proteomes" id="UP000308652">
    <property type="component" value="Unassembled WGS sequence"/>
</dbReference>
<dbReference type="OrthoDB" id="2425321at2759"/>
<accession>A0A5C3LII8</accession>
<organism evidence="2 3">
    <name type="scientific">Crucibulum laeve</name>
    <dbReference type="NCBI Taxonomy" id="68775"/>
    <lineage>
        <taxon>Eukaryota</taxon>
        <taxon>Fungi</taxon>
        <taxon>Dikarya</taxon>
        <taxon>Basidiomycota</taxon>
        <taxon>Agaricomycotina</taxon>
        <taxon>Agaricomycetes</taxon>
        <taxon>Agaricomycetidae</taxon>
        <taxon>Agaricales</taxon>
        <taxon>Agaricineae</taxon>
        <taxon>Nidulariaceae</taxon>
        <taxon>Crucibulum</taxon>
    </lineage>
</organism>
<dbReference type="EMBL" id="ML213673">
    <property type="protein sequence ID" value="TFK32492.1"/>
    <property type="molecule type" value="Genomic_DNA"/>
</dbReference>
<protein>
    <submittedName>
        <fullName evidence="2">Uncharacterized protein</fullName>
    </submittedName>
</protein>
<keyword evidence="3" id="KW-1185">Reference proteome</keyword>
<feature type="compositionally biased region" description="Polar residues" evidence="1">
    <location>
        <begin position="141"/>
        <end position="160"/>
    </location>
</feature>
<reference evidence="2 3" key="1">
    <citation type="journal article" date="2019" name="Nat. Ecol. Evol.">
        <title>Megaphylogeny resolves global patterns of mushroom evolution.</title>
        <authorList>
            <person name="Varga T."/>
            <person name="Krizsan K."/>
            <person name="Foldi C."/>
            <person name="Dima B."/>
            <person name="Sanchez-Garcia M."/>
            <person name="Sanchez-Ramirez S."/>
            <person name="Szollosi G.J."/>
            <person name="Szarkandi J.G."/>
            <person name="Papp V."/>
            <person name="Albert L."/>
            <person name="Andreopoulos W."/>
            <person name="Angelini C."/>
            <person name="Antonin V."/>
            <person name="Barry K.W."/>
            <person name="Bougher N.L."/>
            <person name="Buchanan P."/>
            <person name="Buyck B."/>
            <person name="Bense V."/>
            <person name="Catcheside P."/>
            <person name="Chovatia M."/>
            <person name="Cooper J."/>
            <person name="Damon W."/>
            <person name="Desjardin D."/>
            <person name="Finy P."/>
            <person name="Geml J."/>
            <person name="Haridas S."/>
            <person name="Hughes K."/>
            <person name="Justo A."/>
            <person name="Karasinski D."/>
            <person name="Kautmanova I."/>
            <person name="Kiss B."/>
            <person name="Kocsube S."/>
            <person name="Kotiranta H."/>
            <person name="LaButti K.M."/>
            <person name="Lechner B.E."/>
            <person name="Liimatainen K."/>
            <person name="Lipzen A."/>
            <person name="Lukacs Z."/>
            <person name="Mihaltcheva S."/>
            <person name="Morgado L.N."/>
            <person name="Niskanen T."/>
            <person name="Noordeloos M.E."/>
            <person name="Ohm R.A."/>
            <person name="Ortiz-Santana B."/>
            <person name="Ovrebo C."/>
            <person name="Racz N."/>
            <person name="Riley R."/>
            <person name="Savchenko A."/>
            <person name="Shiryaev A."/>
            <person name="Soop K."/>
            <person name="Spirin V."/>
            <person name="Szebenyi C."/>
            <person name="Tomsovsky M."/>
            <person name="Tulloss R.E."/>
            <person name="Uehling J."/>
            <person name="Grigoriev I.V."/>
            <person name="Vagvolgyi C."/>
            <person name="Papp T."/>
            <person name="Martin F.M."/>
            <person name="Miettinen O."/>
            <person name="Hibbett D.S."/>
            <person name="Nagy L.G."/>
        </authorList>
    </citation>
    <scope>NUCLEOTIDE SEQUENCE [LARGE SCALE GENOMIC DNA]</scope>
    <source>
        <strain evidence="2 3">CBS 166.37</strain>
    </source>
</reference>
<feature type="compositionally biased region" description="Low complexity" evidence="1">
    <location>
        <begin position="90"/>
        <end position="110"/>
    </location>
</feature>
<feature type="region of interest" description="Disordered" evidence="1">
    <location>
        <begin position="67"/>
        <end position="171"/>
    </location>
</feature>
<feature type="compositionally biased region" description="Polar residues" evidence="1">
    <location>
        <begin position="70"/>
        <end position="89"/>
    </location>
</feature>
<name>A0A5C3LII8_9AGAR</name>
<sequence>MTNGDLSALVANDIASFVWEKKISGRVFLRLNEGDLEEYGINHLWCTTLLTSSRNLRSNALQDRIWGFGNSPQGNSPQEPLPSTRQRTLSNASDTSDSSDISPSSASSFTDHGRNATSNGKVRGIVASFERSSSIDEGSHSRSVSPNKRISTSRAASPTQARCRPGNAISLSHTGVLPSYTGRRVVSEEWHS</sequence>
<evidence type="ECO:0000256" key="1">
    <source>
        <dbReference type="SAM" id="MobiDB-lite"/>
    </source>
</evidence>
<evidence type="ECO:0000313" key="2">
    <source>
        <dbReference type="EMBL" id="TFK32492.1"/>
    </source>
</evidence>